<name>A0ABQ4GXH8_9ACTN</name>
<feature type="signal peptide" evidence="1">
    <location>
        <begin position="1"/>
        <end position="30"/>
    </location>
</feature>
<organism evidence="2 3">
    <name type="scientific">Microbispora siamensis</name>
    <dbReference type="NCBI Taxonomy" id="564413"/>
    <lineage>
        <taxon>Bacteria</taxon>
        <taxon>Bacillati</taxon>
        <taxon>Actinomycetota</taxon>
        <taxon>Actinomycetes</taxon>
        <taxon>Streptosporangiales</taxon>
        <taxon>Streptosporangiaceae</taxon>
        <taxon>Microbispora</taxon>
    </lineage>
</organism>
<feature type="chain" id="PRO_5045990330" evidence="1">
    <location>
        <begin position="31"/>
        <end position="53"/>
    </location>
</feature>
<sequence>MKSIKRAAAVLATTAVAVTTFGVLSGPAHAMQPGDGWYRCYISGHGWMWCYDV</sequence>
<dbReference type="EMBL" id="BOOF01000049">
    <property type="protein sequence ID" value="GIH66141.1"/>
    <property type="molecule type" value="Genomic_DNA"/>
</dbReference>
<protein>
    <submittedName>
        <fullName evidence="2">Uncharacterized protein</fullName>
    </submittedName>
</protein>
<evidence type="ECO:0000313" key="2">
    <source>
        <dbReference type="EMBL" id="GIH66141.1"/>
    </source>
</evidence>
<reference evidence="2 3" key="1">
    <citation type="submission" date="2021-01" db="EMBL/GenBank/DDBJ databases">
        <title>Whole genome shotgun sequence of Microbispora siamensis NBRC 104113.</title>
        <authorList>
            <person name="Komaki H."/>
            <person name="Tamura T."/>
        </authorList>
    </citation>
    <scope>NUCLEOTIDE SEQUENCE [LARGE SCALE GENOMIC DNA]</scope>
    <source>
        <strain evidence="2 3">NBRC 104113</strain>
    </source>
</reference>
<accession>A0ABQ4GXH8</accession>
<proteinExistence type="predicted"/>
<evidence type="ECO:0000256" key="1">
    <source>
        <dbReference type="SAM" id="SignalP"/>
    </source>
</evidence>
<keyword evidence="1" id="KW-0732">Signal</keyword>
<keyword evidence="3" id="KW-1185">Reference proteome</keyword>
<dbReference type="RefSeq" id="WP_204052027.1">
    <property type="nucleotide sequence ID" value="NZ_BOOF01000049.1"/>
</dbReference>
<dbReference type="Proteomes" id="UP000660454">
    <property type="component" value="Unassembled WGS sequence"/>
</dbReference>
<comment type="caution">
    <text evidence="2">The sequence shown here is derived from an EMBL/GenBank/DDBJ whole genome shotgun (WGS) entry which is preliminary data.</text>
</comment>
<gene>
    <name evidence="2" type="ORF">Msi02_69580</name>
</gene>
<evidence type="ECO:0000313" key="3">
    <source>
        <dbReference type="Proteomes" id="UP000660454"/>
    </source>
</evidence>